<dbReference type="Proteomes" id="UP001049176">
    <property type="component" value="Chromosome 6"/>
</dbReference>
<dbReference type="Gene3D" id="3.40.30.10">
    <property type="entry name" value="Glutaredoxin"/>
    <property type="match status" value="1"/>
</dbReference>
<dbReference type="KEGG" id="more:E1B28_010628"/>
<dbReference type="InterPro" id="IPR004045">
    <property type="entry name" value="Glutathione_S-Trfase_N"/>
</dbReference>
<feature type="domain" description="GST N-terminal" evidence="1">
    <location>
        <begin position="12"/>
        <end position="103"/>
    </location>
</feature>
<dbReference type="InterPro" id="IPR054416">
    <property type="entry name" value="GST_UstS-like_C"/>
</dbReference>
<dbReference type="Pfam" id="PF13409">
    <property type="entry name" value="GST_N_2"/>
    <property type="match status" value="1"/>
</dbReference>
<dbReference type="InterPro" id="IPR036249">
    <property type="entry name" value="Thioredoxin-like_sf"/>
</dbReference>
<gene>
    <name evidence="2" type="ORF">E1B28_010628</name>
</gene>
<dbReference type="EMBL" id="CM032186">
    <property type="protein sequence ID" value="KAG7091609.1"/>
    <property type="molecule type" value="Genomic_DNA"/>
</dbReference>
<dbReference type="RefSeq" id="XP_043008079.1">
    <property type="nucleotide sequence ID" value="XM_043155607.1"/>
</dbReference>
<proteinExistence type="predicted"/>
<evidence type="ECO:0000313" key="2">
    <source>
        <dbReference type="EMBL" id="KAG7091609.1"/>
    </source>
</evidence>
<dbReference type="GeneID" id="66079704"/>
<protein>
    <recommendedName>
        <fullName evidence="1">GST N-terminal domain-containing protein</fullName>
    </recommendedName>
</protein>
<evidence type="ECO:0000259" key="1">
    <source>
        <dbReference type="PROSITE" id="PS50404"/>
    </source>
</evidence>
<evidence type="ECO:0000313" key="3">
    <source>
        <dbReference type="Proteomes" id="UP001049176"/>
    </source>
</evidence>
<dbReference type="InterPro" id="IPR036282">
    <property type="entry name" value="Glutathione-S-Trfase_C_sf"/>
</dbReference>
<dbReference type="OrthoDB" id="4951845at2759"/>
<dbReference type="Gene3D" id="1.20.1050.10">
    <property type="match status" value="1"/>
</dbReference>
<dbReference type="SUPFAM" id="SSF52833">
    <property type="entry name" value="Thioredoxin-like"/>
    <property type="match status" value="1"/>
</dbReference>
<organism evidence="2 3">
    <name type="scientific">Marasmius oreades</name>
    <name type="common">fairy-ring Marasmius</name>
    <dbReference type="NCBI Taxonomy" id="181124"/>
    <lineage>
        <taxon>Eukaryota</taxon>
        <taxon>Fungi</taxon>
        <taxon>Dikarya</taxon>
        <taxon>Basidiomycota</taxon>
        <taxon>Agaricomycotina</taxon>
        <taxon>Agaricomycetes</taxon>
        <taxon>Agaricomycetidae</taxon>
        <taxon>Agaricales</taxon>
        <taxon>Marasmiineae</taxon>
        <taxon>Marasmiaceae</taxon>
        <taxon>Marasmius</taxon>
    </lineage>
</organism>
<dbReference type="PROSITE" id="PS50404">
    <property type="entry name" value="GST_NTER"/>
    <property type="match status" value="1"/>
</dbReference>
<accession>A0A9P7UTV2</accession>
<sequence>MSAATEIQFYDIPSKTKSNAWSPNTWRIRYALNYKRLPYKTIWIEYPEIAPTCKKIGAPPSATKPDGSPYYSVPFIYDPKTRKAISDSIIIIQYLEKTYPSSPERSLIPSGTWALQLAFIDALFAPSVVFPLFQFAVPRSASMLHETSVEHYLEARRELFGGRTLAEVDPKGEDRVLEWKKVEKGFGVVNSWLKPEDRFVGGEQIIFVDFVLVSVLRWIREIWGEDSSEWRDVSSWNEGRWGNLVKDLEEYTTVL</sequence>
<name>A0A9P7UTV2_9AGAR</name>
<dbReference type="AlphaFoldDB" id="A0A9P7UTV2"/>
<reference evidence="2" key="1">
    <citation type="journal article" date="2021" name="Genome Biol. Evol.">
        <title>The assembled and annotated genome of the fairy-ring fungus Marasmius oreades.</title>
        <authorList>
            <person name="Hiltunen M."/>
            <person name="Ament-Velasquez S.L."/>
            <person name="Johannesson H."/>
        </authorList>
    </citation>
    <scope>NUCLEOTIDE SEQUENCE</scope>
    <source>
        <strain evidence="2">03SP1</strain>
    </source>
</reference>
<dbReference type="Pfam" id="PF22041">
    <property type="entry name" value="GST_C_7"/>
    <property type="match status" value="1"/>
</dbReference>
<comment type="caution">
    <text evidence="2">The sequence shown here is derived from an EMBL/GenBank/DDBJ whole genome shotgun (WGS) entry which is preliminary data.</text>
</comment>
<keyword evidence="3" id="KW-1185">Reference proteome</keyword>
<dbReference type="SUPFAM" id="SSF47616">
    <property type="entry name" value="GST C-terminal domain-like"/>
    <property type="match status" value="1"/>
</dbReference>